<evidence type="ECO:0000313" key="2">
    <source>
        <dbReference type="EMBL" id="KAJ1164404.1"/>
    </source>
</evidence>
<sequence length="179" mass="19088">MAGASLERGALLRQRRSCGRCPGPRLPAALCCGRALGSAARPWRTRRTGEEEQRGPIKMTNGGWETPLAANLFQGRGQAEEGRGRKKQKEKRTQAHREPLRDIPKDTPGSLPSPLILHSAGSWRLGLRGRTRRPSVVGPGRENRGARSGSVVTRGNPGPTAAPCGSDLGRGANQPGCTC</sequence>
<accession>A0AAV7SK13</accession>
<feature type="region of interest" description="Disordered" evidence="1">
    <location>
        <begin position="41"/>
        <end position="179"/>
    </location>
</feature>
<evidence type="ECO:0000313" key="3">
    <source>
        <dbReference type="Proteomes" id="UP001066276"/>
    </source>
</evidence>
<evidence type="ECO:0000256" key="1">
    <source>
        <dbReference type="SAM" id="MobiDB-lite"/>
    </source>
</evidence>
<dbReference type="AlphaFoldDB" id="A0AAV7SK13"/>
<dbReference type="Proteomes" id="UP001066276">
    <property type="component" value="Chromosome 4_2"/>
</dbReference>
<comment type="caution">
    <text evidence="2">The sequence shown here is derived from an EMBL/GenBank/DDBJ whole genome shotgun (WGS) entry which is preliminary data.</text>
</comment>
<name>A0AAV7SK13_PLEWA</name>
<keyword evidence="3" id="KW-1185">Reference proteome</keyword>
<organism evidence="2 3">
    <name type="scientific">Pleurodeles waltl</name>
    <name type="common">Iberian ribbed newt</name>
    <dbReference type="NCBI Taxonomy" id="8319"/>
    <lineage>
        <taxon>Eukaryota</taxon>
        <taxon>Metazoa</taxon>
        <taxon>Chordata</taxon>
        <taxon>Craniata</taxon>
        <taxon>Vertebrata</taxon>
        <taxon>Euteleostomi</taxon>
        <taxon>Amphibia</taxon>
        <taxon>Batrachia</taxon>
        <taxon>Caudata</taxon>
        <taxon>Salamandroidea</taxon>
        <taxon>Salamandridae</taxon>
        <taxon>Pleurodelinae</taxon>
        <taxon>Pleurodeles</taxon>
    </lineage>
</organism>
<reference evidence="2" key="1">
    <citation type="journal article" date="2022" name="bioRxiv">
        <title>Sequencing and chromosome-scale assembly of the giantPleurodeles waltlgenome.</title>
        <authorList>
            <person name="Brown T."/>
            <person name="Elewa A."/>
            <person name="Iarovenko S."/>
            <person name="Subramanian E."/>
            <person name="Araus A.J."/>
            <person name="Petzold A."/>
            <person name="Susuki M."/>
            <person name="Suzuki K.-i.T."/>
            <person name="Hayashi T."/>
            <person name="Toyoda A."/>
            <person name="Oliveira C."/>
            <person name="Osipova E."/>
            <person name="Leigh N.D."/>
            <person name="Simon A."/>
            <person name="Yun M.H."/>
        </authorList>
    </citation>
    <scope>NUCLEOTIDE SEQUENCE</scope>
    <source>
        <strain evidence="2">20211129_DDA</strain>
        <tissue evidence="2">Liver</tissue>
    </source>
</reference>
<dbReference type="EMBL" id="JANPWB010000008">
    <property type="protein sequence ID" value="KAJ1164404.1"/>
    <property type="molecule type" value="Genomic_DNA"/>
</dbReference>
<feature type="compositionally biased region" description="Basic and acidic residues" evidence="1">
    <location>
        <begin position="91"/>
        <end position="105"/>
    </location>
</feature>
<gene>
    <name evidence="2" type="ORF">NDU88_004843</name>
</gene>
<proteinExistence type="predicted"/>
<protein>
    <submittedName>
        <fullName evidence="2">Uncharacterized protein</fullName>
    </submittedName>
</protein>